<keyword evidence="3 6" id="KW-0863">Zinc-finger</keyword>
<feature type="region of interest" description="Disordered" evidence="7">
    <location>
        <begin position="73"/>
        <end position="105"/>
    </location>
</feature>
<dbReference type="EnsemblProtists" id="EOD15377">
    <property type="protein sequence ID" value="EOD15377"/>
    <property type="gene ID" value="EMIHUDRAFT_211552"/>
</dbReference>
<dbReference type="SMART" id="SM00249">
    <property type="entry name" value="PHD"/>
    <property type="match status" value="1"/>
</dbReference>
<evidence type="ECO:0000256" key="1">
    <source>
        <dbReference type="ARBA" id="ARBA00004123"/>
    </source>
</evidence>
<dbReference type="KEGG" id="ehx:EMIHUDRAFT_211552"/>
<dbReference type="Gene3D" id="3.30.40.10">
    <property type="entry name" value="Zinc/RING finger domain, C3HC4 (zinc finger)"/>
    <property type="match status" value="1"/>
</dbReference>
<reference evidence="10" key="1">
    <citation type="journal article" date="2013" name="Nature">
        <title>Pan genome of the phytoplankton Emiliania underpins its global distribution.</title>
        <authorList>
            <person name="Read B.A."/>
            <person name="Kegel J."/>
            <person name="Klute M.J."/>
            <person name="Kuo A."/>
            <person name="Lefebvre S.C."/>
            <person name="Maumus F."/>
            <person name="Mayer C."/>
            <person name="Miller J."/>
            <person name="Monier A."/>
            <person name="Salamov A."/>
            <person name="Young J."/>
            <person name="Aguilar M."/>
            <person name="Claverie J.M."/>
            <person name="Frickenhaus S."/>
            <person name="Gonzalez K."/>
            <person name="Herman E.K."/>
            <person name="Lin Y.C."/>
            <person name="Napier J."/>
            <person name="Ogata H."/>
            <person name="Sarno A.F."/>
            <person name="Shmutz J."/>
            <person name="Schroeder D."/>
            <person name="de Vargas C."/>
            <person name="Verret F."/>
            <person name="von Dassow P."/>
            <person name="Valentin K."/>
            <person name="Van de Peer Y."/>
            <person name="Wheeler G."/>
            <person name="Dacks J.B."/>
            <person name="Delwiche C.F."/>
            <person name="Dyhrman S.T."/>
            <person name="Glockner G."/>
            <person name="John U."/>
            <person name="Richards T."/>
            <person name="Worden A.Z."/>
            <person name="Zhang X."/>
            <person name="Grigoriev I.V."/>
            <person name="Allen A.E."/>
            <person name="Bidle K."/>
            <person name="Borodovsky M."/>
            <person name="Bowler C."/>
            <person name="Brownlee C."/>
            <person name="Cock J.M."/>
            <person name="Elias M."/>
            <person name="Gladyshev V.N."/>
            <person name="Groth M."/>
            <person name="Guda C."/>
            <person name="Hadaegh A."/>
            <person name="Iglesias-Rodriguez M.D."/>
            <person name="Jenkins J."/>
            <person name="Jones B.M."/>
            <person name="Lawson T."/>
            <person name="Leese F."/>
            <person name="Lindquist E."/>
            <person name="Lobanov A."/>
            <person name="Lomsadze A."/>
            <person name="Malik S.B."/>
            <person name="Marsh M.E."/>
            <person name="Mackinder L."/>
            <person name="Mock T."/>
            <person name="Mueller-Roeber B."/>
            <person name="Pagarete A."/>
            <person name="Parker M."/>
            <person name="Probert I."/>
            <person name="Quesneville H."/>
            <person name="Raines C."/>
            <person name="Rensing S.A."/>
            <person name="Riano-Pachon D.M."/>
            <person name="Richier S."/>
            <person name="Rokitta S."/>
            <person name="Shiraiwa Y."/>
            <person name="Soanes D.M."/>
            <person name="van der Giezen M."/>
            <person name="Wahlund T.M."/>
            <person name="Williams B."/>
            <person name="Wilson W."/>
            <person name="Wolfe G."/>
            <person name="Wurch L.L."/>
        </authorList>
    </citation>
    <scope>NUCLEOTIDE SEQUENCE</scope>
</reference>
<feature type="compositionally biased region" description="Polar residues" evidence="7">
    <location>
        <begin position="265"/>
        <end position="276"/>
    </location>
</feature>
<dbReference type="GO" id="GO:0005634">
    <property type="term" value="C:nucleus"/>
    <property type="evidence" value="ECO:0007669"/>
    <property type="project" value="UniProtKB-SubCell"/>
</dbReference>
<evidence type="ECO:0000256" key="6">
    <source>
        <dbReference type="PROSITE-ProRule" id="PRU00146"/>
    </source>
</evidence>
<dbReference type="RefSeq" id="XP_005767806.1">
    <property type="nucleotide sequence ID" value="XM_005767749.1"/>
</dbReference>
<feature type="region of interest" description="Disordered" evidence="7">
    <location>
        <begin position="219"/>
        <end position="305"/>
    </location>
</feature>
<feature type="compositionally biased region" description="Basic residues" evidence="7">
    <location>
        <begin position="281"/>
        <end position="293"/>
    </location>
</feature>
<evidence type="ECO:0000256" key="3">
    <source>
        <dbReference type="ARBA" id="ARBA00022771"/>
    </source>
</evidence>
<dbReference type="GeneID" id="17261523"/>
<evidence type="ECO:0000313" key="9">
    <source>
        <dbReference type="EnsemblProtists" id="EOD15377"/>
    </source>
</evidence>
<evidence type="ECO:0000313" key="10">
    <source>
        <dbReference type="Proteomes" id="UP000013827"/>
    </source>
</evidence>
<dbReference type="PANTHER" id="PTHR12628:SF10">
    <property type="entry name" value="HOMEOBOX DOMAIN-CONTAINING PROTEIN"/>
    <property type="match status" value="1"/>
</dbReference>
<evidence type="ECO:0000259" key="8">
    <source>
        <dbReference type="PROSITE" id="PS50016"/>
    </source>
</evidence>
<evidence type="ECO:0000256" key="4">
    <source>
        <dbReference type="ARBA" id="ARBA00022833"/>
    </source>
</evidence>
<dbReference type="PROSITE" id="PS50016">
    <property type="entry name" value="ZF_PHD_2"/>
    <property type="match status" value="1"/>
</dbReference>
<dbReference type="HOGENOM" id="CLU_913466_0_0_1"/>
<proteinExistence type="predicted"/>
<name>A0A0D3IVU2_EMIH1</name>
<evidence type="ECO:0000256" key="2">
    <source>
        <dbReference type="ARBA" id="ARBA00022723"/>
    </source>
</evidence>
<evidence type="ECO:0000256" key="7">
    <source>
        <dbReference type="SAM" id="MobiDB-lite"/>
    </source>
</evidence>
<dbReference type="Pfam" id="PF00628">
    <property type="entry name" value="PHD"/>
    <property type="match status" value="1"/>
</dbReference>
<dbReference type="PaxDb" id="2903-EOD15377"/>
<feature type="domain" description="PHD-type" evidence="8">
    <location>
        <begin position="118"/>
        <end position="179"/>
    </location>
</feature>
<sequence length="305" mass="32104">MSLRGGTQNLREIALGAIHEGGGSSPAARVHRLTMRQCRAHVERERGSSVTRQERGFVRMVLEAETAAILTGRRKGSVVEGTTFADAPRRPPSPPPPAAPEPDYPQSQYAHTEVAVPDIVCYDCGSGEDSASNPILLCDGSFPGGADCPQAFHLFCLEPVIALSDVPAGQWLCPSCRAEEQRGLWRGNCGDTQSPKERTSAGSRVGPCFQAMLPPLRAATATGGGSPPPSLAPVEGEASCGASGGGSAVEAQANEHAVLEVEPPTHSTGRPGSVSTAVRRPASRLRKNRHPYGRRVLYGETDGRV</sequence>
<dbReference type="Proteomes" id="UP000013827">
    <property type="component" value="Unassembled WGS sequence"/>
</dbReference>
<dbReference type="SUPFAM" id="SSF57903">
    <property type="entry name" value="FYVE/PHD zinc finger"/>
    <property type="match status" value="1"/>
</dbReference>
<keyword evidence="10" id="KW-1185">Reference proteome</keyword>
<dbReference type="InterPro" id="IPR001965">
    <property type="entry name" value="Znf_PHD"/>
</dbReference>
<organism evidence="9 10">
    <name type="scientific">Emiliania huxleyi (strain CCMP1516)</name>
    <dbReference type="NCBI Taxonomy" id="280463"/>
    <lineage>
        <taxon>Eukaryota</taxon>
        <taxon>Haptista</taxon>
        <taxon>Haptophyta</taxon>
        <taxon>Prymnesiophyceae</taxon>
        <taxon>Isochrysidales</taxon>
        <taxon>Noelaerhabdaceae</taxon>
        <taxon>Emiliania</taxon>
    </lineage>
</organism>
<keyword evidence="5" id="KW-0539">Nucleus</keyword>
<keyword evidence="4" id="KW-0862">Zinc</keyword>
<dbReference type="InterPro" id="IPR013083">
    <property type="entry name" value="Znf_RING/FYVE/PHD"/>
</dbReference>
<dbReference type="AlphaFoldDB" id="A0A0D3IVU2"/>
<keyword evidence="2" id="KW-0479">Metal-binding</keyword>
<dbReference type="GO" id="GO:0008270">
    <property type="term" value="F:zinc ion binding"/>
    <property type="evidence" value="ECO:0007669"/>
    <property type="project" value="UniProtKB-KW"/>
</dbReference>
<dbReference type="GO" id="GO:0003677">
    <property type="term" value="F:DNA binding"/>
    <property type="evidence" value="ECO:0007669"/>
    <property type="project" value="TreeGrafter"/>
</dbReference>
<dbReference type="InterPro" id="IPR019787">
    <property type="entry name" value="Znf_PHD-finger"/>
</dbReference>
<dbReference type="GO" id="GO:0045814">
    <property type="term" value="P:negative regulation of gene expression, epigenetic"/>
    <property type="evidence" value="ECO:0007669"/>
    <property type="project" value="TreeGrafter"/>
</dbReference>
<feature type="compositionally biased region" description="Pro residues" evidence="7">
    <location>
        <begin position="90"/>
        <end position="103"/>
    </location>
</feature>
<dbReference type="InterPro" id="IPR011011">
    <property type="entry name" value="Znf_FYVE_PHD"/>
</dbReference>
<evidence type="ECO:0000256" key="5">
    <source>
        <dbReference type="ARBA" id="ARBA00023242"/>
    </source>
</evidence>
<dbReference type="GO" id="GO:0003682">
    <property type="term" value="F:chromatin binding"/>
    <property type="evidence" value="ECO:0007669"/>
    <property type="project" value="TreeGrafter"/>
</dbReference>
<dbReference type="PANTHER" id="PTHR12628">
    <property type="entry name" value="POLYCOMB-LIKE TRANSCRIPTION FACTOR"/>
    <property type="match status" value="1"/>
</dbReference>
<dbReference type="STRING" id="2903.R1C025"/>
<comment type="subcellular location">
    <subcellularLocation>
        <location evidence="1">Nucleus</location>
    </subcellularLocation>
</comment>
<dbReference type="eggNOG" id="KOG4299">
    <property type="taxonomic scope" value="Eukaryota"/>
</dbReference>
<protein>
    <recommendedName>
        <fullName evidence="8">PHD-type domain-containing protein</fullName>
    </recommendedName>
</protein>
<reference evidence="9" key="2">
    <citation type="submission" date="2024-10" db="UniProtKB">
        <authorList>
            <consortium name="EnsemblProtists"/>
        </authorList>
    </citation>
    <scope>IDENTIFICATION</scope>
</reference>
<accession>A0A0D3IVU2</accession>